<name>A0ABY9VQI7_9ACTN</name>
<feature type="region of interest" description="Disordered" evidence="1">
    <location>
        <begin position="46"/>
        <end position="77"/>
    </location>
</feature>
<sequence length="894" mass="88648">MEHVPPPAEELALLDRELAELDARRAQLLTRRAWLLAALRPPAPTAAPGWNPSAWGSPPPGRPGAPARAWGPVPPKPSAPRSAQNLLLTLGGLLLTIAAIAFTLVSWGSMGIGGRSAVLAAVTAGALIAPAVLLRRRLGATAEALVALALVLTLLDVYAVHAVADPDMDGLAFTALASAVLAALWTAYGLALRPLHLPLPAAVVFAQWPLLFWAWAAQAPALVFGWALLATAVLDGAIALRGKGLGVRITAGVGGTVTGLVALLVGLAESASAAGPLEAAAPGALLLAAAAAALAGAWRASDGFAQLGGAVAGLSAVAAVGGVPAAVMPEGWRVLPYLLCGIALTAVVRARLPRNAARGVLVASGAVVAGALVWALPPVTTVLLGPVTQLTDVWAGAPDGFRAALGSPLRWPELAAAPVVLALAAGLLGAAYRWWPSVAETVGPVVAPTAGAKGAAGGVRTAGAAGVPGVPAPAGTPGAPGSVPHGAWGWGAGPLGAASRPPARRPSGAAVRGAAGAVALALGWGALLVAAAVLDVPYAVAVAGETLLVAGLLALAVRGSGNGGSDASGRSGTAAVPVTALVGAVTGAVSVGLLSLASEAGTYAVLGGLVALFAGAAYRARAQAPQGVLAVAAAVGGTVLTGCAGRSLGLAPSEAAPLLLLVPALTVLLGARLRRHPAALPVELTGAAGALVAVGLAVEDAPFLALVLALAGVLAAGAAVRPERRPVAGYLAAALFVLATWVRLAASEVSFPEAYTLPVTVPALVVGVLRRRKDPEASSWTAYGPGLAATLLPSLAVAWTDPDWHRPLLLGVAALVITLLGARYRLQALLLLGGAVLALDGLHELAPYVVQVAGALPRWLPPALAGLLLLVVGTTYEQRLRDARRLKGALGRMR</sequence>
<feature type="transmembrane region" description="Helical" evidence="2">
    <location>
        <begin position="509"/>
        <end position="532"/>
    </location>
</feature>
<feature type="transmembrane region" description="Helical" evidence="2">
    <location>
        <begin position="829"/>
        <end position="850"/>
    </location>
</feature>
<gene>
    <name evidence="3" type="ORF">RI138_04035</name>
</gene>
<feature type="transmembrane region" description="Helical" evidence="2">
    <location>
        <begin position="781"/>
        <end position="798"/>
    </location>
</feature>
<evidence type="ECO:0000256" key="2">
    <source>
        <dbReference type="SAM" id="Phobius"/>
    </source>
</evidence>
<feature type="transmembrane region" description="Helical" evidence="2">
    <location>
        <begin position="334"/>
        <end position="352"/>
    </location>
</feature>
<feature type="transmembrane region" description="Helical" evidence="2">
    <location>
        <begin position="170"/>
        <end position="190"/>
    </location>
</feature>
<keyword evidence="2" id="KW-0812">Transmembrane</keyword>
<feature type="transmembrane region" description="Helical" evidence="2">
    <location>
        <begin position="310"/>
        <end position="328"/>
    </location>
</feature>
<keyword evidence="4" id="KW-1185">Reference proteome</keyword>
<feature type="transmembrane region" description="Helical" evidence="2">
    <location>
        <begin position="752"/>
        <end position="769"/>
    </location>
</feature>
<feature type="transmembrane region" description="Helical" evidence="2">
    <location>
        <begin position="856"/>
        <end position="876"/>
    </location>
</feature>
<feature type="transmembrane region" description="Helical" evidence="2">
    <location>
        <begin position="221"/>
        <end position="240"/>
    </location>
</feature>
<feature type="transmembrane region" description="Helical" evidence="2">
    <location>
        <begin position="627"/>
        <end position="649"/>
    </location>
</feature>
<organism evidence="3 4">
    <name type="scientific">Streptomyces durocortorensis</name>
    <dbReference type="NCBI Taxonomy" id="2811104"/>
    <lineage>
        <taxon>Bacteria</taxon>
        <taxon>Bacillati</taxon>
        <taxon>Actinomycetota</taxon>
        <taxon>Actinomycetes</taxon>
        <taxon>Kitasatosporales</taxon>
        <taxon>Streptomycetaceae</taxon>
        <taxon>Streptomyces</taxon>
    </lineage>
</organism>
<feature type="transmembrane region" description="Helical" evidence="2">
    <location>
        <begin position="113"/>
        <end position="133"/>
    </location>
</feature>
<keyword evidence="2" id="KW-0472">Membrane</keyword>
<feature type="transmembrane region" description="Helical" evidence="2">
    <location>
        <begin position="86"/>
        <end position="107"/>
    </location>
</feature>
<evidence type="ECO:0000256" key="1">
    <source>
        <dbReference type="SAM" id="MobiDB-lite"/>
    </source>
</evidence>
<dbReference type="EMBL" id="CP134500">
    <property type="protein sequence ID" value="WNF26043.1"/>
    <property type="molecule type" value="Genomic_DNA"/>
</dbReference>
<feature type="transmembrane region" description="Helical" evidence="2">
    <location>
        <begin position="359"/>
        <end position="376"/>
    </location>
</feature>
<dbReference type="Proteomes" id="UP001303236">
    <property type="component" value="Chromosome"/>
</dbReference>
<feature type="transmembrane region" description="Helical" evidence="2">
    <location>
        <begin position="655"/>
        <end position="671"/>
    </location>
</feature>
<keyword evidence="2" id="KW-1133">Transmembrane helix</keyword>
<evidence type="ECO:0000313" key="4">
    <source>
        <dbReference type="Proteomes" id="UP001303236"/>
    </source>
</evidence>
<evidence type="ECO:0008006" key="5">
    <source>
        <dbReference type="Google" id="ProtNLM"/>
    </source>
</evidence>
<feature type="transmembrane region" description="Helical" evidence="2">
    <location>
        <begin position="603"/>
        <end position="620"/>
    </location>
</feature>
<feature type="transmembrane region" description="Helical" evidence="2">
    <location>
        <begin position="145"/>
        <end position="164"/>
    </location>
</feature>
<feature type="transmembrane region" description="Helical" evidence="2">
    <location>
        <begin position="703"/>
        <end position="720"/>
    </location>
</feature>
<feature type="transmembrane region" description="Helical" evidence="2">
    <location>
        <begin position="578"/>
        <end position="597"/>
    </location>
</feature>
<protein>
    <recommendedName>
        <fullName evidence="5">Integral membrane protein</fullName>
    </recommendedName>
</protein>
<evidence type="ECO:0000313" key="3">
    <source>
        <dbReference type="EMBL" id="WNF26043.1"/>
    </source>
</evidence>
<reference evidence="3 4" key="1">
    <citation type="submission" date="2023-09" db="EMBL/GenBank/DDBJ databases">
        <title>Genome completion map analysis of the actinomycetes C11-1.</title>
        <authorList>
            <person name="Qin P."/>
            <person name="Guan P."/>
        </authorList>
    </citation>
    <scope>NUCLEOTIDE SEQUENCE [LARGE SCALE GENOMIC DNA]</scope>
    <source>
        <strain evidence="3 4">C11-1</strain>
    </source>
</reference>
<feature type="transmembrane region" description="Helical" evidence="2">
    <location>
        <begin position="247"/>
        <end position="267"/>
    </location>
</feature>
<feature type="transmembrane region" description="Helical" evidence="2">
    <location>
        <begin position="804"/>
        <end position="822"/>
    </location>
</feature>
<feature type="transmembrane region" description="Helical" evidence="2">
    <location>
        <begin position="678"/>
        <end position="697"/>
    </location>
</feature>
<proteinExistence type="predicted"/>
<dbReference type="NCBIfam" id="NF047321">
    <property type="entry name" value="SCO7613_CTERM"/>
    <property type="match status" value="1"/>
</dbReference>
<feature type="compositionally biased region" description="Low complexity" evidence="1">
    <location>
        <begin position="46"/>
        <end position="56"/>
    </location>
</feature>
<accession>A0ABY9VQI7</accession>
<feature type="transmembrane region" description="Helical" evidence="2">
    <location>
        <begin position="727"/>
        <end position="746"/>
    </location>
</feature>
<feature type="transmembrane region" description="Helical" evidence="2">
    <location>
        <begin position="538"/>
        <end position="557"/>
    </location>
</feature>
<feature type="transmembrane region" description="Helical" evidence="2">
    <location>
        <begin position="279"/>
        <end position="298"/>
    </location>
</feature>
<feature type="transmembrane region" description="Helical" evidence="2">
    <location>
        <begin position="415"/>
        <end position="435"/>
    </location>
</feature>
<dbReference type="InterPro" id="IPR058062">
    <property type="entry name" value="SCO7613_C"/>
</dbReference>